<feature type="non-terminal residue" evidence="3">
    <location>
        <position position="830"/>
    </location>
</feature>
<dbReference type="PANTHER" id="PTHR14165:SF3">
    <property type="entry name" value="MAJOR VAULT PROTEIN"/>
    <property type="match status" value="1"/>
</dbReference>
<evidence type="ECO:0000313" key="3">
    <source>
        <dbReference type="EMBL" id="CAK0883800.1"/>
    </source>
</evidence>
<proteinExistence type="predicted"/>
<gene>
    <name evidence="3" type="ORF">PCOR1329_LOCUS65912</name>
</gene>
<keyword evidence="4" id="KW-1185">Reference proteome</keyword>
<feature type="region of interest" description="Disordered" evidence="1">
    <location>
        <begin position="489"/>
        <end position="509"/>
    </location>
</feature>
<name>A0ABN9WBX5_9DINO</name>
<dbReference type="SUPFAM" id="SSF117892">
    <property type="entry name" value="Band 7/SPFH domain"/>
    <property type="match status" value="1"/>
</dbReference>
<dbReference type="PANTHER" id="PTHR14165">
    <property type="entry name" value="MAJOR VAULT PROTEIN"/>
    <property type="match status" value="1"/>
</dbReference>
<feature type="domain" description="Band 7" evidence="2">
    <location>
        <begin position="147"/>
        <end position="282"/>
    </location>
</feature>
<dbReference type="CDD" id="cd00105">
    <property type="entry name" value="KH-I"/>
    <property type="match status" value="1"/>
</dbReference>
<dbReference type="Pfam" id="PF01145">
    <property type="entry name" value="Band_7"/>
    <property type="match status" value="1"/>
</dbReference>
<dbReference type="Proteomes" id="UP001189429">
    <property type="component" value="Unassembled WGS sequence"/>
</dbReference>
<feature type="compositionally biased region" description="Low complexity" evidence="1">
    <location>
        <begin position="591"/>
        <end position="609"/>
    </location>
</feature>
<reference evidence="3" key="1">
    <citation type="submission" date="2023-10" db="EMBL/GenBank/DDBJ databases">
        <authorList>
            <person name="Chen Y."/>
            <person name="Shah S."/>
            <person name="Dougan E. K."/>
            <person name="Thang M."/>
            <person name="Chan C."/>
        </authorList>
    </citation>
    <scope>NUCLEOTIDE SEQUENCE [LARGE SCALE GENOMIC DNA]</scope>
</reference>
<dbReference type="InterPro" id="IPR036013">
    <property type="entry name" value="Band_7/SPFH_dom_sf"/>
</dbReference>
<dbReference type="InterPro" id="IPR039059">
    <property type="entry name" value="MVP"/>
</dbReference>
<evidence type="ECO:0000259" key="2">
    <source>
        <dbReference type="Pfam" id="PF01145"/>
    </source>
</evidence>
<evidence type="ECO:0000313" key="4">
    <source>
        <dbReference type="Proteomes" id="UP001189429"/>
    </source>
</evidence>
<dbReference type="InterPro" id="IPR001107">
    <property type="entry name" value="Band_7"/>
</dbReference>
<accession>A0ABN9WBX5</accession>
<dbReference type="EMBL" id="CAUYUJ010018465">
    <property type="protein sequence ID" value="CAK0883800.1"/>
    <property type="molecule type" value="Genomic_DNA"/>
</dbReference>
<feature type="region of interest" description="Disordered" evidence="1">
    <location>
        <begin position="762"/>
        <end position="830"/>
    </location>
</feature>
<comment type="caution">
    <text evidence="3">The sequence shown here is derived from an EMBL/GenBank/DDBJ whole genome shotgun (WGS) entry which is preliminary data.</text>
</comment>
<sequence>MAGGALDADVAEALGSHNVVGPQFLFLGPYDILVDVKNTFVLLKGQYVRLADQADKQTGVQKLVAKVGMYTPTVDEEVIEERHLLHVLSYEALITRDASGQLTLHSGADGDGTGSAFFLPPYHEVVEMHWSNFSKPPDQQTMSKVPVTRVDMRSRRMRFAYEVRTSDSVKLVLEGTIFWQIKNLSMTIAATADPEGDVWHHARSSLIQAASKVTLQTFMSGVNGTVVESFGTQAADSFYSERGVELQSMEVTKFDCADPEIAVILQAIIQESTNKINKLTVQASENEVAAAALAAEIQLAKQKTELIETEAENLRIQSMKQGEAEGLQLAGDANAFIAGLDQTIPDVSTRVDLYTLRHQLRSRTAASFAFESQRLGSIDASSYAALRARRCGARFEAPPPAAAVGVPEDGQETMPPNMPKQGGCGAAAQFGRPQMPMLARPAGGPLGNISAALRGPGAVFQDFGGMPSPNPPGLVTPKVAPAPLPALAKATPAAPQPGKGQTSATVDVPSGTIAASTKDALKALSGAECHVDEASNKVTIIGQAAEVEKCKRAVEGLADGSMSTSIIFQLAGLPAPQPKAASSPARPPLPAGSLASSPSGSSPAPAGAIPSSFPSAPAAGLGSALAAQATRGLTAGGGLCGGSGGLGAGGGLGASTGGLGASGGLNAGAGGLGGGGLGASGLGAGGGLGAAGGGLGGGLGGLGAAGLGLPGVAGGLMGSAQALPGLSFPAVAPKITEGAALPMQDKLNEYYAQWWSQYGRQAQLSATTAAEPEQEDAPEEQSSAPAAFDKEALLRLAAAAQQSEPEPKEEPAPAPRAAQPPARAPEPGLP</sequence>
<evidence type="ECO:0000256" key="1">
    <source>
        <dbReference type="SAM" id="MobiDB-lite"/>
    </source>
</evidence>
<protein>
    <recommendedName>
        <fullName evidence="2">Band 7 domain-containing protein</fullName>
    </recommendedName>
</protein>
<feature type="region of interest" description="Disordered" evidence="1">
    <location>
        <begin position="576"/>
        <end position="609"/>
    </location>
</feature>
<dbReference type="Gene3D" id="3.30.479.30">
    <property type="entry name" value="Band 7 domain"/>
    <property type="match status" value="1"/>
</dbReference>
<feature type="compositionally biased region" description="Low complexity" evidence="1">
    <location>
        <begin position="794"/>
        <end position="804"/>
    </location>
</feature>
<organism evidence="3 4">
    <name type="scientific">Prorocentrum cordatum</name>
    <dbReference type="NCBI Taxonomy" id="2364126"/>
    <lineage>
        <taxon>Eukaryota</taxon>
        <taxon>Sar</taxon>
        <taxon>Alveolata</taxon>
        <taxon>Dinophyceae</taxon>
        <taxon>Prorocentrales</taxon>
        <taxon>Prorocentraceae</taxon>
        <taxon>Prorocentrum</taxon>
    </lineage>
</organism>